<evidence type="ECO:0000313" key="2">
    <source>
        <dbReference type="Proteomes" id="UP000299102"/>
    </source>
</evidence>
<keyword evidence="1" id="KW-0808">Transferase</keyword>
<keyword evidence="2" id="KW-1185">Reference proteome</keyword>
<protein>
    <submittedName>
        <fullName evidence="1">Probable RNA-directed DNA polymerase from transposon BS</fullName>
    </submittedName>
</protein>
<dbReference type="EMBL" id="BGZK01001543">
    <property type="protein sequence ID" value="GBP82032.1"/>
    <property type="molecule type" value="Genomic_DNA"/>
</dbReference>
<dbReference type="AlphaFoldDB" id="A0A4C1Z430"/>
<sequence>MVINHIVSVDQRLPKKKAPGPDGISTAALRHLPRRSIVAINRVFNGIPRTGDFIVTWKGEKSLRFQKRGRIREDRRIIGLSPRSPIWQRYSSMPC</sequence>
<keyword evidence="1" id="KW-0695">RNA-directed DNA polymerase</keyword>
<evidence type="ECO:0000313" key="1">
    <source>
        <dbReference type="EMBL" id="GBP82032.1"/>
    </source>
</evidence>
<proteinExistence type="predicted"/>
<accession>A0A4C1Z430</accession>
<keyword evidence="1" id="KW-0548">Nucleotidyltransferase</keyword>
<dbReference type="OrthoDB" id="412981at2759"/>
<reference evidence="1 2" key="1">
    <citation type="journal article" date="2019" name="Commun. Biol.">
        <title>The bagworm genome reveals a unique fibroin gene that provides high tensile strength.</title>
        <authorList>
            <person name="Kono N."/>
            <person name="Nakamura H."/>
            <person name="Ohtoshi R."/>
            <person name="Tomita M."/>
            <person name="Numata K."/>
            <person name="Arakawa K."/>
        </authorList>
    </citation>
    <scope>NUCLEOTIDE SEQUENCE [LARGE SCALE GENOMIC DNA]</scope>
</reference>
<comment type="caution">
    <text evidence="1">The sequence shown here is derived from an EMBL/GenBank/DDBJ whole genome shotgun (WGS) entry which is preliminary data.</text>
</comment>
<organism evidence="1 2">
    <name type="scientific">Eumeta variegata</name>
    <name type="common">Bagworm moth</name>
    <name type="synonym">Eumeta japonica</name>
    <dbReference type="NCBI Taxonomy" id="151549"/>
    <lineage>
        <taxon>Eukaryota</taxon>
        <taxon>Metazoa</taxon>
        <taxon>Ecdysozoa</taxon>
        <taxon>Arthropoda</taxon>
        <taxon>Hexapoda</taxon>
        <taxon>Insecta</taxon>
        <taxon>Pterygota</taxon>
        <taxon>Neoptera</taxon>
        <taxon>Endopterygota</taxon>
        <taxon>Lepidoptera</taxon>
        <taxon>Glossata</taxon>
        <taxon>Ditrysia</taxon>
        <taxon>Tineoidea</taxon>
        <taxon>Psychidae</taxon>
        <taxon>Oiketicinae</taxon>
        <taxon>Eumeta</taxon>
    </lineage>
</organism>
<dbReference type="Proteomes" id="UP000299102">
    <property type="component" value="Unassembled WGS sequence"/>
</dbReference>
<dbReference type="GO" id="GO:0003964">
    <property type="term" value="F:RNA-directed DNA polymerase activity"/>
    <property type="evidence" value="ECO:0007669"/>
    <property type="project" value="UniProtKB-KW"/>
</dbReference>
<name>A0A4C1Z430_EUMVA</name>
<gene>
    <name evidence="1" type="primary">RTase</name>
    <name evidence="1" type="ORF">EVAR_52236_1</name>
</gene>